<dbReference type="PANTHER" id="PTHR36984">
    <property type="entry name" value="CRISPR-ASSOCIATED ENDORIBONUCLEASE CAS6 1"/>
    <property type="match status" value="1"/>
</dbReference>
<name>A0A1R3T3F9_9BACT</name>
<dbReference type="InterPro" id="IPR049435">
    <property type="entry name" value="Cas_Cas6_C"/>
</dbReference>
<dbReference type="GO" id="GO:0016788">
    <property type="term" value="F:hydrolase activity, acting on ester bonds"/>
    <property type="evidence" value="ECO:0007669"/>
    <property type="project" value="InterPro"/>
</dbReference>
<dbReference type="PANTHER" id="PTHR36984:SF1">
    <property type="entry name" value="CRISPR-ASSOCIATED ENDORIBONUCLEASE CAS6 1"/>
    <property type="match status" value="1"/>
</dbReference>
<dbReference type="InterPro" id="IPR010156">
    <property type="entry name" value="CRISPR-assoc_prot_Cas6"/>
</dbReference>
<evidence type="ECO:0000313" key="9">
    <source>
        <dbReference type="Proteomes" id="UP000187464"/>
    </source>
</evidence>
<sequence length="259" mass="30233">MRFKLILIIDRNTKGDRIPLNYQYAASSLIYRILSNSGSEFSSWLHENGFQDDQRRFKLFTFSRLFMPRYSIEGPYLKILSNTVEWYISFLPDRSTQEFVQGLFREQSFELGDRRANIRFRVQSVEMLPSPVFTETMVFETLSPACIVRQEDDGSEKYISPDHPDATDIVRLNLLNKYRAFYGHDFPEERFPFYLRALTKPRSSLIAIKEGTPQESKIRGFMCRFELTAPLELVKIMYETGLGSKNSQGFGMSEDATNR</sequence>
<feature type="site" description="Transition state stabilizer" evidence="5">
    <location>
        <position position="58"/>
    </location>
</feature>
<dbReference type="Pfam" id="PF21350">
    <property type="entry name" value="Cas6_I-A"/>
    <property type="match status" value="1"/>
</dbReference>
<evidence type="ECO:0000256" key="1">
    <source>
        <dbReference type="ARBA" id="ARBA00005937"/>
    </source>
</evidence>
<evidence type="ECO:0000256" key="2">
    <source>
        <dbReference type="ARBA" id="ARBA00022884"/>
    </source>
</evidence>
<dbReference type="PIRSF" id="PIRSF005054">
    <property type="entry name" value="PF1131"/>
    <property type="match status" value="1"/>
</dbReference>
<evidence type="ECO:0000256" key="3">
    <source>
        <dbReference type="ARBA" id="ARBA00023118"/>
    </source>
</evidence>
<dbReference type="KEGG" id="psac:PSM36_1751"/>
<dbReference type="GO" id="GO:0051607">
    <property type="term" value="P:defense response to virus"/>
    <property type="evidence" value="ECO:0007669"/>
    <property type="project" value="UniProtKB-KW"/>
</dbReference>
<dbReference type="STRING" id="1642647.PSM36_1751"/>
<dbReference type="InterPro" id="IPR045747">
    <property type="entry name" value="CRISPR-assoc_prot_Cas6_N_sf"/>
</dbReference>
<dbReference type="GO" id="GO:0003723">
    <property type="term" value="F:RNA binding"/>
    <property type="evidence" value="ECO:0007669"/>
    <property type="project" value="UniProtKB-KW"/>
</dbReference>
<feature type="domain" description="CRISPR associated protein Cas6 C-terminal" evidence="7">
    <location>
        <begin position="129"/>
        <end position="254"/>
    </location>
</feature>
<keyword evidence="2" id="KW-0694">RNA-binding</keyword>
<dbReference type="Gene3D" id="3.30.70.1890">
    <property type="match status" value="1"/>
</dbReference>
<dbReference type="RefSeq" id="WP_076930572.1">
    <property type="nucleotide sequence ID" value="NZ_LT605205.1"/>
</dbReference>
<evidence type="ECO:0000256" key="6">
    <source>
        <dbReference type="PIRSR" id="PIRSR005054-50"/>
    </source>
</evidence>
<evidence type="ECO:0000313" key="8">
    <source>
        <dbReference type="EMBL" id="SCD20569.1"/>
    </source>
</evidence>
<dbReference type="Proteomes" id="UP000187464">
    <property type="component" value="Chromosome I"/>
</dbReference>
<feature type="active site" description="Proton acceptor" evidence="6">
    <location>
        <position position="31"/>
    </location>
</feature>
<evidence type="ECO:0000256" key="4">
    <source>
        <dbReference type="PIRNR" id="PIRNR005054"/>
    </source>
</evidence>
<comment type="similarity">
    <text evidence="1 4">Belongs to the CRISPR-associated protein Cas6/Cse3/CasE family.</text>
</comment>
<dbReference type="AlphaFoldDB" id="A0A1R3T3F9"/>
<organism evidence="8 9">
    <name type="scientific">Proteiniphilum saccharofermentans</name>
    <dbReference type="NCBI Taxonomy" id="1642647"/>
    <lineage>
        <taxon>Bacteria</taxon>
        <taxon>Pseudomonadati</taxon>
        <taxon>Bacteroidota</taxon>
        <taxon>Bacteroidia</taxon>
        <taxon>Bacteroidales</taxon>
        <taxon>Dysgonomonadaceae</taxon>
        <taxon>Proteiniphilum</taxon>
    </lineage>
</organism>
<evidence type="ECO:0000256" key="5">
    <source>
        <dbReference type="PIRSR" id="PIRSR005054-1"/>
    </source>
</evidence>
<dbReference type="CDD" id="cd21140">
    <property type="entry name" value="Cas6_I-like"/>
    <property type="match status" value="1"/>
</dbReference>
<dbReference type="EMBL" id="LT605205">
    <property type="protein sequence ID" value="SCD20569.1"/>
    <property type="molecule type" value="Genomic_DNA"/>
</dbReference>
<accession>A0A1R3T3F9</accession>
<proteinExistence type="inferred from homology"/>
<reference evidence="8 9" key="1">
    <citation type="submission" date="2016-08" db="EMBL/GenBank/DDBJ databases">
        <authorList>
            <person name="Seilhamer J.J."/>
        </authorList>
    </citation>
    <scope>NUCLEOTIDE SEQUENCE [LARGE SCALE GENOMIC DNA]</scope>
    <source>
        <strain evidence="8">M3/6</strain>
    </source>
</reference>
<dbReference type="Gene3D" id="3.30.70.1900">
    <property type="match status" value="1"/>
</dbReference>
<comment type="function">
    <text evidence="4">CRISPR (clustered regularly interspaced short palindromic repeat), is an adaptive immune system that provides protection against mobile genetic elements (viruses, transposable elements and conjugative plasmids). CRISPR clusters contain sequences complementary to antecedent mobile elements and target invading nucleic acids. CRISPR clusters are transcribed and processed into CRISPR RNA (crRNA).</text>
</comment>
<evidence type="ECO:0000259" key="7">
    <source>
        <dbReference type="Pfam" id="PF01881"/>
    </source>
</evidence>
<feature type="active site" description="Proton donor" evidence="6">
    <location>
        <position position="46"/>
    </location>
</feature>
<gene>
    <name evidence="8" type="primary">cas6</name>
    <name evidence="8" type="ORF">PSM36_1751</name>
</gene>
<keyword evidence="9" id="KW-1185">Reference proteome</keyword>
<protein>
    <recommendedName>
        <fullName evidence="4">CRISPR-associated endoribonuclease</fullName>
    </recommendedName>
</protein>
<dbReference type="NCBIfam" id="TIGR01877">
    <property type="entry name" value="cas_cas6"/>
    <property type="match status" value="1"/>
</dbReference>
<dbReference type="Pfam" id="PF01881">
    <property type="entry name" value="Cas_Cas6_C"/>
    <property type="match status" value="1"/>
</dbReference>
<keyword evidence="3" id="KW-0051">Antiviral defense</keyword>